<organism evidence="7 8">
    <name type="scientific">Cellulosimicrobium composti</name>
    <dbReference type="NCBI Taxonomy" id="2672572"/>
    <lineage>
        <taxon>Bacteria</taxon>
        <taxon>Bacillati</taxon>
        <taxon>Actinomycetota</taxon>
        <taxon>Actinomycetes</taxon>
        <taxon>Micrococcales</taxon>
        <taxon>Promicromonosporaceae</taxon>
        <taxon>Cellulosimicrobium</taxon>
    </lineage>
</organism>
<feature type="domain" description="HTH tetR-type" evidence="6">
    <location>
        <begin position="42"/>
        <end position="102"/>
    </location>
</feature>
<feature type="DNA-binding region" description="H-T-H motif" evidence="4">
    <location>
        <begin position="65"/>
        <end position="84"/>
    </location>
</feature>
<keyword evidence="2 4" id="KW-0238">DNA-binding</keyword>
<dbReference type="SUPFAM" id="SSF46689">
    <property type="entry name" value="Homeodomain-like"/>
    <property type="match status" value="1"/>
</dbReference>
<dbReference type="PANTHER" id="PTHR30055:SF238">
    <property type="entry name" value="MYCOFACTOCIN BIOSYNTHESIS TRANSCRIPTIONAL REGULATOR MFTR-RELATED"/>
    <property type="match status" value="1"/>
</dbReference>
<proteinExistence type="predicted"/>
<dbReference type="InterPro" id="IPR009057">
    <property type="entry name" value="Homeodomain-like_sf"/>
</dbReference>
<accession>A0A6N7ZLR0</accession>
<dbReference type="InterPro" id="IPR050109">
    <property type="entry name" value="HTH-type_TetR-like_transc_reg"/>
</dbReference>
<evidence type="ECO:0000313" key="8">
    <source>
        <dbReference type="Proteomes" id="UP000440668"/>
    </source>
</evidence>
<dbReference type="Gene3D" id="1.10.357.10">
    <property type="entry name" value="Tetracycline Repressor, domain 2"/>
    <property type="match status" value="1"/>
</dbReference>
<evidence type="ECO:0000259" key="6">
    <source>
        <dbReference type="PROSITE" id="PS50977"/>
    </source>
</evidence>
<gene>
    <name evidence="7" type="ORF">GJV82_15685</name>
</gene>
<dbReference type="AlphaFoldDB" id="A0A6N7ZLR0"/>
<evidence type="ECO:0000256" key="5">
    <source>
        <dbReference type="SAM" id="MobiDB-lite"/>
    </source>
</evidence>
<dbReference type="GO" id="GO:0003700">
    <property type="term" value="F:DNA-binding transcription factor activity"/>
    <property type="evidence" value="ECO:0007669"/>
    <property type="project" value="TreeGrafter"/>
</dbReference>
<reference evidence="7 8" key="1">
    <citation type="submission" date="2019-11" db="EMBL/GenBank/DDBJ databases">
        <title>Cellulosimicrobium composti sp. nov. isolated from a compost.</title>
        <authorList>
            <person name="Yang Y."/>
        </authorList>
    </citation>
    <scope>NUCLEOTIDE SEQUENCE [LARGE SCALE GENOMIC DNA]</scope>
    <source>
        <strain evidence="7 8">BIT-GX5</strain>
    </source>
</reference>
<dbReference type="InterPro" id="IPR023772">
    <property type="entry name" value="DNA-bd_HTH_TetR-type_CS"/>
</dbReference>
<dbReference type="PROSITE" id="PS50977">
    <property type="entry name" value="HTH_TETR_2"/>
    <property type="match status" value="1"/>
</dbReference>
<evidence type="ECO:0000256" key="2">
    <source>
        <dbReference type="ARBA" id="ARBA00023125"/>
    </source>
</evidence>
<comment type="caution">
    <text evidence="7">The sequence shown here is derived from an EMBL/GenBank/DDBJ whole genome shotgun (WGS) entry which is preliminary data.</text>
</comment>
<feature type="region of interest" description="Disordered" evidence="5">
    <location>
        <begin position="1"/>
        <end position="39"/>
    </location>
</feature>
<dbReference type="EMBL" id="WMKA01000046">
    <property type="protein sequence ID" value="MTG90367.1"/>
    <property type="molecule type" value="Genomic_DNA"/>
</dbReference>
<keyword evidence="3" id="KW-0804">Transcription</keyword>
<evidence type="ECO:0000313" key="7">
    <source>
        <dbReference type="EMBL" id="MTG90367.1"/>
    </source>
</evidence>
<dbReference type="InterPro" id="IPR001647">
    <property type="entry name" value="HTH_TetR"/>
</dbReference>
<dbReference type="Pfam" id="PF00440">
    <property type="entry name" value="TetR_N"/>
    <property type="match status" value="1"/>
</dbReference>
<dbReference type="GO" id="GO:0000976">
    <property type="term" value="F:transcription cis-regulatory region binding"/>
    <property type="evidence" value="ECO:0007669"/>
    <property type="project" value="TreeGrafter"/>
</dbReference>
<name>A0A6N7ZLR0_9MICO</name>
<evidence type="ECO:0000256" key="4">
    <source>
        <dbReference type="PROSITE-ProRule" id="PRU00335"/>
    </source>
</evidence>
<dbReference type="Proteomes" id="UP000440668">
    <property type="component" value="Unassembled WGS sequence"/>
</dbReference>
<evidence type="ECO:0000256" key="1">
    <source>
        <dbReference type="ARBA" id="ARBA00023015"/>
    </source>
</evidence>
<sequence length="236" mass="25769">MQNCSACKYKRVPASSLDDPGAPARDERPLRAPAGLRERKKRARRDALVDAAQRLVLERGLDAVTVEDVCAAVGVSPRTFFNYFSSKDDAVLGLEDFSVSPEVVATFVTGGPTGVLLDDLELVVADVLAHQVVAPERMARGLEIVQREPHLVARHLAWVEAHHAELVEMFDARRAARPFVPDPELLALVVMSLLRATTLAWQQHDGDGDPADHLPGVVDQLRALLQDTRAPDPAAR</sequence>
<keyword evidence="1" id="KW-0805">Transcription regulation</keyword>
<protein>
    <submittedName>
        <fullName evidence="7">TetR family transcriptional regulator</fullName>
    </submittedName>
</protein>
<dbReference type="PRINTS" id="PR00455">
    <property type="entry name" value="HTHTETR"/>
</dbReference>
<dbReference type="PROSITE" id="PS01081">
    <property type="entry name" value="HTH_TETR_1"/>
    <property type="match status" value="1"/>
</dbReference>
<evidence type="ECO:0000256" key="3">
    <source>
        <dbReference type="ARBA" id="ARBA00023163"/>
    </source>
</evidence>
<dbReference type="PANTHER" id="PTHR30055">
    <property type="entry name" value="HTH-TYPE TRANSCRIPTIONAL REGULATOR RUTR"/>
    <property type="match status" value="1"/>
</dbReference>